<dbReference type="Pfam" id="PF00990">
    <property type="entry name" value="GGDEF"/>
    <property type="match status" value="1"/>
</dbReference>
<keyword evidence="5 6" id="KW-0472">Membrane</keyword>
<dbReference type="RefSeq" id="WP_040038757.1">
    <property type="nucleotide sequence ID" value="NZ_JWJG01000028.1"/>
</dbReference>
<feature type="domain" description="HAMP" evidence="7">
    <location>
        <begin position="362"/>
        <end position="414"/>
    </location>
</feature>
<dbReference type="OrthoDB" id="9813903at2"/>
<evidence type="ECO:0000256" key="5">
    <source>
        <dbReference type="ARBA" id="ARBA00023136"/>
    </source>
</evidence>
<proteinExistence type="predicted"/>
<comment type="subcellular location">
    <subcellularLocation>
        <location evidence="1">Cell membrane</location>
        <topology evidence="1">Multi-pass membrane protein</topology>
    </subcellularLocation>
</comment>
<evidence type="ECO:0000259" key="8">
    <source>
        <dbReference type="PROSITE" id="PS50887"/>
    </source>
</evidence>
<gene>
    <name evidence="9" type="ORF">TSA66_01775</name>
</gene>
<organism evidence="9 10">
    <name type="scientific">Noviherbaspirillum autotrophicum</name>
    <dbReference type="NCBI Taxonomy" id="709839"/>
    <lineage>
        <taxon>Bacteria</taxon>
        <taxon>Pseudomonadati</taxon>
        <taxon>Pseudomonadota</taxon>
        <taxon>Betaproteobacteria</taxon>
        <taxon>Burkholderiales</taxon>
        <taxon>Oxalobacteraceae</taxon>
        <taxon>Noviherbaspirillum</taxon>
    </lineage>
</organism>
<dbReference type="SUPFAM" id="SSF103190">
    <property type="entry name" value="Sensory domain-like"/>
    <property type="match status" value="1"/>
</dbReference>
<feature type="transmembrane region" description="Helical" evidence="6">
    <location>
        <begin position="12"/>
        <end position="30"/>
    </location>
</feature>
<protein>
    <recommendedName>
        <fullName evidence="11">Diguanylate cyclase</fullName>
    </recommendedName>
</protein>
<name>A0A0C2BP83_9BURK</name>
<evidence type="ECO:0000256" key="2">
    <source>
        <dbReference type="ARBA" id="ARBA00022475"/>
    </source>
</evidence>
<dbReference type="Proteomes" id="UP000031572">
    <property type="component" value="Unassembled WGS sequence"/>
</dbReference>
<dbReference type="InterPro" id="IPR003660">
    <property type="entry name" value="HAMP_dom"/>
</dbReference>
<evidence type="ECO:0000259" key="7">
    <source>
        <dbReference type="PROSITE" id="PS50885"/>
    </source>
</evidence>
<dbReference type="InterPro" id="IPR043128">
    <property type="entry name" value="Rev_trsase/Diguanyl_cyclase"/>
</dbReference>
<keyword evidence="10" id="KW-1185">Reference proteome</keyword>
<dbReference type="EMBL" id="JWJG01000028">
    <property type="protein sequence ID" value="KIF79846.1"/>
    <property type="molecule type" value="Genomic_DNA"/>
</dbReference>
<dbReference type="InterPro" id="IPR000160">
    <property type="entry name" value="GGDEF_dom"/>
</dbReference>
<dbReference type="CDD" id="cd18774">
    <property type="entry name" value="PDC2_HK_sensor"/>
    <property type="match status" value="1"/>
</dbReference>
<dbReference type="STRING" id="709839.TSA66_01775"/>
<dbReference type="Gene3D" id="6.10.340.10">
    <property type="match status" value="1"/>
</dbReference>
<dbReference type="Pfam" id="PF00672">
    <property type="entry name" value="HAMP"/>
    <property type="match status" value="1"/>
</dbReference>
<dbReference type="GO" id="GO:0007165">
    <property type="term" value="P:signal transduction"/>
    <property type="evidence" value="ECO:0007669"/>
    <property type="project" value="InterPro"/>
</dbReference>
<dbReference type="SUPFAM" id="SSF55073">
    <property type="entry name" value="Nucleotide cyclase"/>
    <property type="match status" value="1"/>
</dbReference>
<keyword evidence="3 6" id="KW-0812">Transmembrane</keyword>
<dbReference type="SMART" id="SM00267">
    <property type="entry name" value="GGDEF"/>
    <property type="match status" value="1"/>
</dbReference>
<dbReference type="NCBIfam" id="TIGR00254">
    <property type="entry name" value="GGDEF"/>
    <property type="match status" value="1"/>
</dbReference>
<evidence type="ECO:0000256" key="1">
    <source>
        <dbReference type="ARBA" id="ARBA00004651"/>
    </source>
</evidence>
<dbReference type="InterPro" id="IPR029151">
    <property type="entry name" value="Sensor-like_sf"/>
</dbReference>
<dbReference type="Pfam" id="PF02743">
    <property type="entry name" value="dCache_1"/>
    <property type="match status" value="1"/>
</dbReference>
<dbReference type="CDD" id="cd01949">
    <property type="entry name" value="GGDEF"/>
    <property type="match status" value="1"/>
</dbReference>
<evidence type="ECO:0000256" key="3">
    <source>
        <dbReference type="ARBA" id="ARBA00022692"/>
    </source>
</evidence>
<evidence type="ECO:0000313" key="9">
    <source>
        <dbReference type="EMBL" id="KIF79846.1"/>
    </source>
</evidence>
<dbReference type="InterPro" id="IPR029787">
    <property type="entry name" value="Nucleotide_cyclase"/>
</dbReference>
<dbReference type="PROSITE" id="PS50887">
    <property type="entry name" value="GGDEF"/>
    <property type="match status" value="1"/>
</dbReference>
<dbReference type="CDD" id="cd12913">
    <property type="entry name" value="PDC1_MCP_like"/>
    <property type="match status" value="1"/>
</dbReference>
<evidence type="ECO:0000256" key="4">
    <source>
        <dbReference type="ARBA" id="ARBA00022989"/>
    </source>
</evidence>
<accession>A0A0C2BP83</accession>
<feature type="domain" description="GGDEF" evidence="8">
    <location>
        <begin position="442"/>
        <end position="570"/>
    </location>
</feature>
<dbReference type="Gene3D" id="3.30.450.20">
    <property type="entry name" value="PAS domain"/>
    <property type="match status" value="2"/>
</dbReference>
<keyword evidence="4 6" id="KW-1133">Transmembrane helix</keyword>
<evidence type="ECO:0000256" key="6">
    <source>
        <dbReference type="SAM" id="Phobius"/>
    </source>
</evidence>
<dbReference type="CDD" id="cd06225">
    <property type="entry name" value="HAMP"/>
    <property type="match status" value="1"/>
</dbReference>
<comment type="caution">
    <text evidence="9">The sequence shown here is derived from an EMBL/GenBank/DDBJ whole genome shotgun (WGS) entry which is preliminary data.</text>
</comment>
<dbReference type="GO" id="GO:0005886">
    <property type="term" value="C:plasma membrane"/>
    <property type="evidence" value="ECO:0007669"/>
    <property type="project" value="UniProtKB-SubCell"/>
</dbReference>
<evidence type="ECO:0008006" key="11">
    <source>
        <dbReference type="Google" id="ProtNLM"/>
    </source>
</evidence>
<dbReference type="PROSITE" id="PS50885">
    <property type="entry name" value="HAMP"/>
    <property type="match status" value="1"/>
</dbReference>
<dbReference type="PANTHER" id="PTHR46663:SF2">
    <property type="entry name" value="GGDEF DOMAIN-CONTAINING PROTEIN"/>
    <property type="match status" value="1"/>
</dbReference>
<sequence>MNKSSLRRQLVWPYVLLVLFVSATIGWVSYRAGEEAVRELSQRLLTDMADRIGRATEQHLAGALTALNAVAPDPRTLPREQPFSDDLAALERRFWVATGLSMDINNYVYFGGADGRFIGVDRVNRDLVELYLREPGAGKRTVYAVEAPGDCSRVLRTDDYDARKRPWYATAVRRSKPVWSPVYNDFTSKEPTITLAKPVYRADHSVAGVLATDVTLRMLTDFLRTLKISEHGLAFVMDSDGVMIATSGGELPFKMVQGVPAPRRIEEMQTPLIREAYAKVLEWKNRETDGGAPGENDFTAVAGSLEIAASRLGQKYGVDWISVVVVPRSDFMGGVTRSFIQGIFIAAFCVIVALVLGLSLLNRVLNDIRQLTDAARKIGDGEPLPALNIRRRDEIGQLAMSFSEMEHNLRIDKLTAVFNRASLIAQIGFLRRQLAQKGSEQPSFALLFIDLDNFKTINDHYGHGAGDRVLVAVAARLKEAVRVSDVVARYGGDEFVVLLKGVTDVHDVIATENKIRDIVEEPVQLEHGSAQVGMSIGWALFPQDGEDVDALMKIADQRMFEAKKGRKAAR</sequence>
<evidence type="ECO:0000313" key="10">
    <source>
        <dbReference type="Proteomes" id="UP000031572"/>
    </source>
</evidence>
<dbReference type="InterPro" id="IPR052163">
    <property type="entry name" value="DGC-Regulatory_Protein"/>
</dbReference>
<feature type="transmembrane region" description="Helical" evidence="6">
    <location>
        <begin position="339"/>
        <end position="361"/>
    </location>
</feature>
<dbReference type="InterPro" id="IPR033479">
    <property type="entry name" value="dCache_1"/>
</dbReference>
<dbReference type="Gene3D" id="3.30.70.270">
    <property type="match status" value="1"/>
</dbReference>
<keyword evidence="2" id="KW-1003">Cell membrane</keyword>
<dbReference type="AlphaFoldDB" id="A0A0C2BP83"/>
<dbReference type="PANTHER" id="PTHR46663">
    <property type="entry name" value="DIGUANYLATE CYCLASE DGCT-RELATED"/>
    <property type="match status" value="1"/>
</dbReference>
<reference evidence="9 10" key="1">
    <citation type="submission" date="2014-12" db="EMBL/GenBank/DDBJ databases">
        <title>Denitrispirillum autotrophicum gen. nov., sp. nov., Denitrifying, Facultatively Autotrophic Bacteria Isolated from Rice Paddy Soil.</title>
        <authorList>
            <person name="Ishii S."/>
            <person name="Ashida N."/>
            <person name="Ohno H."/>
            <person name="Otsuka S."/>
            <person name="Yokota A."/>
            <person name="Senoo K."/>
        </authorList>
    </citation>
    <scope>NUCLEOTIDE SEQUENCE [LARGE SCALE GENOMIC DNA]</scope>
    <source>
        <strain evidence="9 10">TSA66</strain>
    </source>
</reference>
<dbReference type="SUPFAM" id="SSF158472">
    <property type="entry name" value="HAMP domain-like"/>
    <property type="match status" value="1"/>
</dbReference>